<gene>
    <name evidence="1" type="ORF">SAMN00017477_1569</name>
</gene>
<proteinExistence type="predicted"/>
<dbReference type="RefSeq" id="WP_084231134.1">
    <property type="nucleotide sequence ID" value="NZ_FWWR01000011.1"/>
</dbReference>
<organism evidence="1 2">
    <name type="scientific">Peptoniphilus asaccharolyticus DSM 20463</name>
    <dbReference type="NCBI Taxonomy" id="573058"/>
    <lineage>
        <taxon>Bacteria</taxon>
        <taxon>Bacillati</taxon>
        <taxon>Bacillota</taxon>
        <taxon>Tissierellia</taxon>
        <taxon>Tissierellales</taxon>
        <taxon>Peptoniphilaceae</taxon>
        <taxon>Peptoniphilus</taxon>
    </lineage>
</organism>
<name>A0A1W1VA07_PEPAS</name>
<keyword evidence="2" id="KW-1185">Reference proteome</keyword>
<protein>
    <submittedName>
        <fullName evidence="1">M trans-acting positive regulator</fullName>
    </submittedName>
</protein>
<sequence>MAKLINKDVVCDILHISQSTAYKVIKQLNEELKDKGYMTISGRVPEEYLRERYNLKNESYN</sequence>
<accession>A0A1W1VA07</accession>
<evidence type="ECO:0000313" key="1">
    <source>
        <dbReference type="EMBL" id="SMB90096.1"/>
    </source>
</evidence>
<evidence type="ECO:0000313" key="2">
    <source>
        <dbReference type="Proteomes" id="UP000192368"/>
    </source>
</evidence>
<dbReference type="OrthoDB" id="3174733at2"/>
<reference evidence="2" key="1">
    <citation type="submission" date="2017-04" db="EMBL/GenBank/DDBJ databases">
        <authorList>
            <person name="Varghese N."/>
            <person name="Submissions S."/>
        </authorList>
    </citation>
    <scope>NUCLEOTIDE SEQUENCE [LARGE SCALE GENOMIC DNA]</scope>
    <source>
        <strain evidence="2">DSM 20463</strain>
    </source>
</reference>
<dbReference type="AlphaFoldDB" id="A0A1W1VA07"/>
<dbReference type="Proteomes" id="UP000192368">
    <property type="component" value="Unassembled WGS sequence"/>
</dbReference>
<dbReference type="EMBL" id="FWWR01000011">
    <property type="protein sequence ID" value="SMB90096.1"/>
    <property type="molecule type" value="Genomic_DNA"/>
</dbReference>
<dbReference type="STRING" id="573058.SAMN00017477_1569"/>